<gene>
    <name evidence="1" type="ORF">LARV_01335</name>
</gene>
<organism evidence="1">
    <name type="scientific">Longilinea arvoryzae</name>
    <dbReference type="NCBI Taxonomy" id="360412"/>
    <lineage>
        <taxon>Bacteria</taxon>
        <taxon>Bacillati</taxon>
        <taxon>Chloroflexota</taxon>
        <taxon>Anaerolineae</taxon>
        <taxon>Anaerolineales</taxon>
        <taxon>Anaerolineaceae</taxon>
        <taxon>Longilinea</taxon>
    </lineage>
</organism>
<proteinExistence type="predicted"/>
<sequence>MRDNQSADNVKNNQQPCYEIRLKGHLDSQWKDWFSGLTITLEENGTTLLSGPLADQAALHGLLKKVRDLGMPLVSISPVEPDQTDGTNIRS</sequence>
<keyword evidence="2" id="KW-1185">Reference proteome</keyword>
<evidence type="ECO:0000313" key="1">
    <source>
        <dbReference type="EMBL" id="GAP13580.1"/>
    </source>
</evidence>
<protein>
    <submittedName>
        <fullName evidence="1">Uncharacterized protein</fullName>
    </submittedName>
</protein>
<dbReference type="OrthoDB" id="4828421at2"/>
<name>A0A0S7B7X7_9CHLR</name>
<reference evidence="1" key="1">
    <citation type="submission" date="2015-07" db="EMBL/GenBank/DDBJ databases">
        <title>Draft Genome Sequences of Anaerolinea thermolimosa IMO-1, Bellilinea caldifistulae GOMI-1, Leptolinea tardivitalis YMTK-2, Levilinea saccharolytica KIBI-1,Longilinea arvoryzae KOME-1, Previously Described as Members of the Anaerolineaceae (Chloroflexi).</title>
        <authorList>
            <person name="Sekiguchi Y."/>
            <person name="Ohashi A."/>
            <person name="Matsuura N."/>
            <person name="Tourlousse M.D."/>
        </authorList>
    </citation>
    <scope>NUCLEOTIDE SEQUENCE [LARGE SCALE GENOMIC DNA]</scope>
    <source>
        <strain evidence="1">KOME-1</strain>
    </source>
</reference>
<evidence type="ECO:0000313" key="2">
    <source>
        <dbReference type="Proteomes" id="UP000055060"/>
    </source>
</evidence>
<accession>A0A0S7B7X7</accession>
<dbReference type="RefSeq" id="WP_075072911.1">
    <property type="nucleotide sequence ID" value="NZ_DF967972.1"/>
</dbReference>
<dbReference type="EMBL" id="DF967972">
    <property type="protein sequence ID" value="GAP13580.1"/>
    <property type="molecule type" value="Genomic_DNA"/>
</dbReference>
<dbReference type="STRING" id="360412.LARV_01335"/>
<dbReference type="AlphaFoldDB" id="A0A0S7B7X7"/>
<dbReference type="Proteomes" id="UP000055060">
    <property type="component" value="Unassembled WGS sequence"/>
</dbReference>